<evidence type="ECO:0000259" key="12">
    <source>
        <dbReference type="PROSITE" id="PS51674"/>
    </source>
</evidence>
<evidence type="ECO:0000256" key="11">
    <source>
        <dbReference type="ARBA" id="ARBA00023163"/>
    </source>
</evidence>
<evidence type="ECO:0000256" key="1">
    <source>
        <dbReference type="ARBA" id="ARBA00001966"/>
    </source>
</evidence>
<evidence type="ECO:0000256" key="9">
    <source>
        <dbReference type="ARBA" id="ARBA00023125"/>
    </source>
</evidence>
<comment type="cofactor">
    <cofactor evidence="1">
        <name>[4Fe-4S] cluster</name>
        <dbReference type="ChEBI" id="CHEBI:49883"/>
    </cofactor>
</comment>
<dbReference type="EMBL" id="JAHBAY010000012">
    <property type="protein sequence ID" value="MBT0772321.1"/>
    <property type="molecule type" value="Genomic_DNA"/>
</dbReference>
<keyword evidence="4" id="KW-0004">4Fe-4S</keyword>
<evidence type="ECO:0000256" key="5">
    <source>
        <dbReference type="ARBA" id="ARBA00022723"/>
    </source>
</evidence>
<evidence type="ECO:0000256" key="6">
    <source>
        <dbReference type="ARBA" id="ARBA00023004"/>
    </source>
</evidence>
<protein>
    <submittedName>
        <fullName evidence="13">WhiB family transcriptional regulator</fullName>
    </submittedName>
</protein>
<comment type="subcellular location">
    <subcellularLocation>
        <location evidence="2">Cytoplasm</location>
    </subcellularLocation>
</comment>
<keyword evidence="6" id="KW-0408">Iron</keyword>
<evidence type="ECO:0000256" key="2">
    <source>
        <dbReference type="ARBA" id="ARBA00004496"/>
    </source>
</evidence>
<evidence type="ECO:0000256" key="4">
    <source>
        <dbReference type="ARBA" id="ARBA00022485"/>
    </source>
</evidence>
<reference evidence="13 14" key="1">
    <citation type="submission" date="2021-05" db="EMBL/GenBank/DDBJ databases">
        <title>Kineosporia and Streptomyces sp. nov. two new marine actinobacteria isolated from Coral.</title>
        <authorList>
            <person name="Buangrab K."/>
            <person name="Sutthacheep M."/>
            <person name="Yeemin T."/>
            <person name="Harunari E."/>
            <person name="Igarashi Y."/>
            <person name="Kanchanasin P."/>
            <person name="Tanasupawat S."/>
            <person name="Phongsopitanun W."/>
        </authorList>
    </citation>
    <scope>NUCLEOTIDE SEQUENCE [LARGE SCALE GENOMIC DNA]</scope>
    <source>
        <strain evidence="13 14">J2-2</strain>
    </source>
</reference>
<accession>A0ABS5TMJ3</accession>
<comment type="similarity">
    <text evidence="3">Belongs to the WhiB family.</text>
</comment>
<comment type="caution">
    <text evidence="13">The sequence shown here is derived from an EMBL/GenBank/DDBJ whole genome shotgun (WGS) entry which is preliminary data.</text>
</comment>
<dbReference type="Pfam" id="PF02467">
    <property type="entry name" value="Whib"/>
    <property type="match status" value="1"/>
</dbReference>
<evidence type="ECO:0000256" key="10">
    <source>
        <dbReference type="ARBA" id="ARBA00023157"/>
    </source>
</evidence>
<keyword evidence="7" id="KW-0411">Iron-sulfur</keyword>
<evidence type="ECO:0000313" key="13">
    <source>
        <dbReference type="EMBL" id="MBT0772321.1"/>
    </source>
</evidence>
<organism evidence="13 14">
    <name type="scientific">Kineosporia corallincola</name>
    <dbReference type="NCBI Taxonomy" id="2835133"/>
    <lineage>
        <taxon>Bacteria</taxon>
        <taxon>Bacillati</taxon>
        <taxon>Actinomycetota</taxon>
        <taxon>Actinomycetes</taxon>
        <taxon>Kineosporiales</taxon>
        <taxon>Kineosporiaceae</taxon>
        <taxon>Kineosporia</taxon>
    </lineage>
</organism>
<dbReference type="PROSITE" id="PS51674">
    <property type="entry name" value="4FE4S_WBL"/>
    <property type="match status" value="1"/>
</dbReference>
<dbReference type="RefSeq" id="WP_214158778.1">
    <property type="nucleotide sequence ID" value="NZ_JAHBAY010000012.1"/>
</dbReference>
<keyword evidence="14" id="KW-1185">Reference proteome</keyword>
<evidence type="ECO:0000256" key="8">
    <source>
        <dbReference type="ARBA" id="ARBA00023015"/>
    </source>
</evidence>
<dbReference type="PANTHER" id="PTHR38839">
    <property type="entry name" value="TRANSCRIPTIONAL REGULATOR WHID-RELATED"/>
    <property type="match status" value="1"/>
</dbReference>
<name>A0ABS5TMJ3_9ACTN</name>
<sequence length="90" mass="10214">MSDWREDAECLGMDPELFFSEKVGRPTHVKDEMTEEALMACADCPVRLECRDDADATENVASVTWGVRGGETALERILRRRRAARNRTLV</sequence>
<dbReference type="InterPro" id="IPR034768">
    <property type="entry name" value="4FE4S_WBL"/>
</dbReference>
<evidence type="ECO:0000256" key="3">
    <source>
        <dbReference type="ARBA" id="ARBA00006597"/>
    </source>
</evidence>
<gene>
    <name evidence="13" type="ORF">KIH74_25475</name>
</gene>
<dbReference type="Proteomes" id="UP001197247">
    <property type="component" value="Unassembled WGS sequence"/>
</dbReference>
<proteinExistence type="inferred from homology"/>
<feature type="domain" description="4Fe-4S Wbl-type" evidence="12">
    <location>
        <begin position="9"/>
        <end position="78"/>
    </location>
</feature>
<keyword evidence="11" id="KW-0804">Transcription</keyword>
<evidence type="ECO:0000313" key="14">
    <source>
        <dbReference type="Proteomes" id="UP001197247"/>
    </source>
</evidence>
<keyword evidence="10" id="KW-1015">Disulfide bond</keyword>
<keyword evidence="5" id="KW-0479">Metal-binding</keyword>
<dbReference type="InterPro" id="IPR003482">
    <property type="entry name" value="Whib"/>
</dbReference>
<keyword evidence="9" id="KW-0238">DNA-binding</keyword>
<keyword evidence="8" id="KW-0805">Transcription regulation</keyword>
<evidence type="ECO:0000256" key="7">
    <source>
        <dbReference type="ARBA" id="ARBA00023014"/>
    </source>
</evidence>